<protein>
    <submittedName>
        <fullName evidence="2">SFRICE_030175</fullName>
    </submittedName>
</protein>
<evidence type="ECO:0000256" key="1">
    <source>
        <dbReference type="SAM" id="MobiDB-lite"/>
    </source>
</evidence>
<feature type="region of interest" description="Disordered" evidence="1">
    <location>
        <begin position="63"/>
        <end position="88"/>
    </location>
</feature>
<sequence>MGKYVRCANKYKAVIIKLSSPQLPQFLLDCASDMLFSNSLFVLLVATIGPQWFSENKSNGLASACLSSSSPPPRQQSPKHEGRVLSIDDIPPQPNGPIKVGLYIEDKYYTLPVASFYRIEFHKDDSVSSSLFTNPFQSTKGPIIFNDQYARYD</sequence>
<evidence type="ECO:0000313" key="2">
    <source>
        <dbReference type="EMBL" id="SOQ34706.1"/>
    </source>
</evidence>
<dbReference type="EMBL" id="ODYU01000249">
    <property type="protein sequence ID" value="SOQ34706.1"/>
    <property type="molecule type" value="Genomic_DNA"/>
</dbReference>
<reference evidence="2" key="1">
    <citation type="submission" date="2016-07" db="EMBL/GenBank/DDBJ databases">
        <authorList>
            <person name="Bretaudeau A."/>
        </authorList>
    </citation>
    <scope>NUCLEOTIDE SEQUENCE</scope>
    <source>
        <strain evidence="2">Rice</strain>
        <tissue evidence="2">Whole body</tissue>
    </source>
</reference>
<accession>A0A2H1V1R0</accession>
<gene>
    <name evidence="2" type="ORF">SFRICE_030175</name>
</gene>
<organism evidence="2">
    <name type="scientific">Spodoptera frugiperda</name>
    <name type="common">Fall armyworm</name>
    <dbReference type="NCBI Taxonomy" id="7108"/>
    <lineage>
        <taxon>Eukaryota</taxon>
        <taxon>Metazoa</taxon>
        <taxon>Ecdysozoa</taxon>
        <taxon>Arthropoda</taxon>
        <taxon>Hexapoda</taxon>
        <taxon>Insecta</taxon>
        <taxon>Pterygota</taxon>
        <taxon>Neoptera</taxon>
        <taxon>Endopterygota</taxon>
        <taxon>Lepidoptera</taxon>
        <taxon>Glossata</taxon>
        <taxon>Ditrysia</taxon>
        <taxon>Noctuoidea</taxon>
        <taxon>Noctuidae</taxon>
        <taxon>Amphipyrinae</taxon>
        <taxon>Spodoptera</taxon>
    </lineage>
</organism>
<proteinExistence type="predicted"/>
<name>A0A2H1V1R0_SPOFR</name>
<dbReference type="AlphaFoldDB" id="A0A2H1V1R0"/>